<evidence type="ECO:0000313" key="1">
    <source>
        <dbReference type="EMBL" id="KAK7803003.1"/>
    </source>
</evidence>
<organism evidence="1 2">
    <name type="scientific">Myodes glareolus</name>
    <name type="common">Bank vole</name>
    <name type="synonym">Clethrionomys glareolus</name>
    <dbReference type="NCBI Taxonomy" id="447135"/>
    <lineage>
        <taxon>Eukaryota</taxon>
        <taxon>Metazoa</taxon>
        <taxon>Chordata</taxon>
        <taxon>Craniata</taxon>
        <taxon>Vertebrata</taxon>
        <taxon>Euteleostomi</taxon>
        <taxon>Mammalia</taxon>
        <taxon>Eutheria</taxon>
        <taxon>Euarchontoglires</taxon>
        <taxon>Glires</taxon>
        <taxon>Rodentia</taxon>
        <taxon>Myomorpha</taxon>
        <taxon>Muroidea</taxon>
        <taxon>Cricetidae</taxon>
        <taxon>Arvicolinae</taxon>
        <taxon>Myodes</taxon>
    </lineage>
</organism>
<accession>A0AAW0HMY3</accession>
<name>A0AAW0HMY3_MYOGA</name>
<reference evidence="1 2" key="1">
    <citation type="journal article" date="2023" name="bioRxiv">
        <title>Conserved and derived expression patterns and positive selection on dental genes reveal complex evolutionary context of ever-growing rodent molars.</title>
        <authorList>
            <person name="Calamari Z.T."/>
            <person name="Song A."/>
            <person name="Cohen E."/>
            <person name="Akter M."/>
            <person name="Roy R.D."/>
            <person name="Hallikas O."/>
            <person name="Christensen M.M."/>
            <person name="Li P."/>
            <person name="Marangoni P."/>
            <person name="Jernvall J."/>
            <person name="Klein O.D."/>
        </authorList>
    </citation>
    <scope>NUCLEOTIDE SEQUENCE [LARGE SCALE GENOMIC DNA]</scope>
    <source>
        <strain evidence="1">V071</strain>
    </source>
</reference>
<dbReference type="Proteomes" id="UP001488838">
    <property type="component" value="Unassembled WGS sequence"/>
</dbReference>
<proteinExistence type="predicted"/>
<gene>
    <name evidence="1" type="ORF">U0070_002936</name>
</gene>
<dbReference type="AlphaFoldDB" id="A0AAW0HMY3"/>
<comment type="caution">
    <text evidence="1">The sequence shown here is derived from an EMBL/GenBank/DDBJ whole genome shotgun (WGS) entry which is preliminary data.</text>
</comment>
<keyword evidence="2" id="KW-1185">Reference proteome</keyword>
<dbReference type="EMBL" id="JBBHLL010000435">
    <property type="protein sequence ID" value="KAK7803003.1"/>
    <property type="molecule type" value="Genomic_DNA"/>
</dbReference>
<evidence type="ECO:0000313" key="2">
    <source>
        <dbReference type="Proteomes" id="UP001488838"/>
    </source>
</evidence>
<sequence length="80" mass="8223">MGTGPRIVLIRGTGMECISTDLGSELEITVVAEGPCHLVSGIKLSGSEIVLGSLLFVGLLVICSSAVPHPSQFLCNINNG</sequence>
<protein>
    <submittedName>
        <fullName evidence="1">Uncharacterized protein</fullName>
    </submittedName>
</protein>